<dbReference type="InterPro" id="IPR006135">
    <property type="entry name" value="T3SS_substrate_exporter"/>
</dbReference>
<feature type="transmembrane region" description="Helical" evidence="3">
    <location>
        <begin position="188"/>
        <end position="214"/>
    </location>
</feature>
<protein>
    <submittedName>
        <fullName evidence="4">EscU/YscU/HrcU family type III secretion system export apparatus switch protein</fullName>
    </submittedName>
</protein>
<feature type="compositionally biased region" description="Basic and acidic residues" evidence="2">
    <location>
        <begin position="10"/>
        <end position="21"/>
    </location>
</feature>
<dbReference type="EMBL" id="JARVCO010000002">
    <property type="protein sequence ID" value="MDZ8117268.1"/>
    <property type="molecule type" value="Genomic_DNA"/>
</dbReference>
<evidence type="ECO:0000256" key="2">
    <source>
        <dbReference type="SAM" id="MobiDB-lite"/>
    </source>
</evidence>
<gene>
    <name evidence="4" type="ORF">P9H32_01405</name>
</gene>
<dbReference type="RefSeq" id="WP_322607070.1">
    <property type="nucleotide sequence ID" value="NZ_JARVCO010000002.1"/>
</dbReference>
<comment type="caution">
    <text evidence="4">The sequence shown here is derived from an EMBL/GenBank/DDBJ whole genome shotgun (WGS) entry which is preliminary data.</text>
</comment>
<dbReference type="Proteomes" id="UP001290861">
    <property type="component" value="Unassembled WGS sequence"/>
</dbReference>
<comment type="similarity">
    <text evidence="1">Belongs to the type III secretion exporter family.</text>
</comment>
<dbReference type="PANTHER" id="PTHR30531:SF12">
    <property type="entry name" value="FLAGELLAR BIOSYNTHETIC PROTEIN FLHB"/>
    <property type="match status" value="1"/>
</dbReference>
<dbReference type="Pfam" id="PF01312">
    <property type="entry name" value="Bac_export_2"/>
    <property type="match status" value="1"/>
</dbReference>
<feature type="transmembrane region" description="Helical" evidence="3">
    <location>
        <begin position="147"/>
        <end position="168"/>
    </location>
</feature>
<evidence type="ECO:0000256" key="3">
    <source>
        <dbReference type="SAM" id="Phobius"/>
    </source>
</evidence>
<dbReference type="SUPFAM" id="SSF160544">
    <property type="entry name" value="EscU C-terminal domain-like"/>
    <property type="match status" value="1"/>
</dbReference>
<sequence>MAFLYPEEGADGKTERGTEKKRKDVRKDGKVVLSNEVVTVAVIVCAILVFMITLPMLRHYLTGFILNWTQVDVTGSWNIDLVQGLVTQGTLLCALGIMPIGLAVMFGSIVASVAQTKPFFQTEALKLNFKALSPSAGAKELFSKDSIVKLVLSMLKVIVISLVVWGVVRQHIGELAFLHRLSITEALQWFMILFYRIVWRVLILFTFVAVLDWIKEKRKFEKSIMMTRQEVRDEHKNQESSPQMKQHLRRKMRELSTARMMASVPDATVVITNPTFLAIAIKYDSANGGGPVVVAKGKRLSAKRIRRLAEENGIAVIERKPLARAMYNKVEVGKPVPAAYYQSIAELLAYLYRMGDARIRTQLARR</sequence>
<keyword evidence="3" id="KW-0812">Transmembrane</keyword>
<evidence type="ECO:0000313" key="5">
    <source>
        <dbReference type="Proteomes" id="UP001290861"/>
    </source>
</evidence>
<dbReference type="InterPro" id="IPR029025">
    <property type="entry name" value="T3SS_substrate_exporter_C"/>
</dbReference>
<feature type="transmembrane region" description="Helical" evidence="3">
    <location>
        <begin position="89"/>
        <end position="111"/>
    </location>
</feature>
<dbReference type="PRINTS" id="PR00950">
    <property type="entry name" value="TYPE3IMSPROT"/>
</dbReference>
<keyword evidence="3" id="KW-1133">Transmembrane helix</keyword>
<accession>A0ABU5MT29</accession>
<keyword evidence="5" id="KW-1185">Reference proteome</keyword>
<dbReference type="PANTHER" id="PTHR30531">
    <property type="entry name" value="FLAGELLAR BIOSYNTHETIC PROTEIN FLHB"/>
    <property type="match status" value="1"/>
</dbReference>
<dbReference type="Gene3D" id="6.10.250.2080">
    <property type="match status" value="1"/>
</dbReference>
<organism evidence="4 5">
    <name type="scientific">Pontiella agarivorans</name>
    <dbReference type="NCBI Taxonomy" id="3038953"/>
    <lineage>
        <taxon>Bacteria</taxon>
        <taxon>Pseudomonadati</taxon>
        <taxon>Kiritimatiellota</taxon>
        <taxon>Kiritimatiellia</taxon>
        <taxon>Kiritimatiellales</taxon>
        <taxon>Pontiellaceae</taxon>
        <taxon>Pontiella</taxon>
    </lineage>
</organism>
<proteinExistence type="inferred from homology"/>
<reference evidence="4 5" key="1">
    <citation type="journal article" date="2024" name="Appl. Environ. Microbiol.">
        <title>Pontiella agarivorans sp. nov., a novel marine anaerobic bacterium capable of degrading macroalgal polysaccharides and fixing nitrogen.</title>
        <authorList>
            <person name="Liu N."/>
            <person name="Kivenson V."/>
            <person name="Peng X."/>
            <person name="Cui Z."/>
            <person name="Lankiewicz T.S."/>
            <person name="Gosselin K.M."/>
            <person name="English C.J."/>
            <person name="Blair E.M."/>
            <person name="O'Malley M.A."/>
            <person name="Valentine D.L."/>
        </authorList>
    </citation>
    <scope>NUCLEOTIDE SEQUENCE [LARGE SCALE GENOMIC DNA]</scope>
    <source>
        <strain evidence="4 5">NLcol2</strain>
    </source>
</reference>
<evidence type="ECO:0000313" key="4">
    <source>
        <dbReference type="EMBL" id="MDZ8117268.1"/>
    </source>
</evidence>
<name>A0ABU5MT29_9BACT</name>
<dbReference type="Gene3D" id="3.40.1690.10">
    <property type="entry name" value="secretion proteins EscU"/>
    <property type="match status" value="1"/>
</dbReference>
<evidence type="ECO:0000256" key="1">
    <source>
        <dbReference type="ARBA" id="ARBA00010690"/>
    </source>
</evidence>
<feature type="region of interest" description="Disordered" evidence="2">
    <location>
        <begin position="1"/>
        <end position="21"/>
    </location>
</feature>
<keyword evidence="3" id="KW-0472">Membrane</keyword>
<feature type="transmembrane region" description="Helical" evidence="3">
    <location>
        <begin position="31"/>
        <end position="54"/>
    </location>
</feature>